<gene>
    <name evidence="1" type="ORF">BEL07_02815</name>
</gene>
<dbReference type="RefSeq" id="WP_070351618.1">
    <property type="nucleotide sequence ID" value="NZ_CP043474.1"/>
</dbReference>
<dbReference type="AlphaFoldDB" id="A0A1E8QAC4"/>
<evidence type="ECO:0000313" key="1">
    <source>
        <dbReference type="EMBL" id="OFJ55386.1"/>
    </source>
</evidence>
<accession>A0A1E8QAC4</accession>
<organism evidence="1 2">
    <name type="scientific">Mycolicibacterium grossiae</name>
    <dbReference type="NCBI Taxonomy" id="1552759"/>
    <lineage>
        <taxon>Bacteria</taxon>
        <taxon>Bacillati</taxon>
        <taxon>Actinomycetota</taxon>
        <taxon>Actinomycetes</taxon>
        <taxon>Mycobacteriales</taxon>
        <taxon>Mycobacteriaceae</taxon>
        <taxon>Mycolicibacterium</taxon>
    </lineage>
</organism>
<dbReference type="Proteomes" id="UP000178953">
    <property type="component" value="Unassembled WGS sequence"/>
</dbReference>
<evidence type="ECO:0000313" key="2">
    <source>
        <dbReference type="Proteomes" id="UP000178953"/>
    </source>
</evidence>
<name>A0A1E8QAC4_9MYCO</name>
<sequence length="349" mass="36622">MTTPPDAGFRFDRPAALIAALPALLGFVPEDSLVLAVLEDDELSCVMRLDLSEDILGMCERVATAVVDGPGDSAVAVIVDEDGAACRMCCDGHQVLADALGDALARTGVRLRDVHVVDRVDAGGRWHCADGCGLGGEIDDPHASPVAAAAVLDGRRLYTRRSELQDVVAPTDPVQAAGLRAALLAHAASHDEEDPADQVRHAVAMAVATARGECPDVDDVVRLACALAVPCVRDTLYALAVSSIADEAEALWLGLARTVPFPWRADALVLLGFSTYVRGDGPLTGIAVGAALDGAPEHRMASMLDEALQRGVRPEQIRELGLSGYRVAQRLGVDLPPRPTFGGARPSRP</sequence>
<comment type="caution">
    <text evidence="1">The sequence shown here is derived from an EMBL/GenBank/DDBJ whole genome shotgun (WGS) entry which is preliminary data.</text>
</comment>
<reference evidence="1 2" key="1">
    <citation type="submission" date="2016-09" db="EMBL/GenBank/DDBJ databases">
        <title>genome sequence of Mycobacterium sp. 739 SCH.</title>
        <authorList>
            <person name="Greninger A.L."/>
            <person name="Qin X."/>
            <person name="Jerome K."/>
            <person name="Vora S."/>
            <person name="Quinn K."/>
        </authorList>
    </citation>
    <scope>NUCLEOTIDE SEQUENCE [LARGE SCALE GENOMIC DNA]</scope>
    <source>
        <strain evidence="1 2">SCH</strain>
    </source>
</reference>
<protein>
    <recommendedName>
        <fullName evidence="3">DUF4192 domain-containing protein</fullName>
    </recommendedName>
</protein>
<dbReference type="OrthoDB" id="3264463at2"/>
<keyword evidence="2" id="KW-1185">Reference proteome</keyword>
<proteinExistence type="predicted"/>
<dbReference type="Pfam" id="PF13830">
    <property type="entry name" value="DUF4192"/>
    <property type="match status" value="1"/>
</dbReference>
<dbReference type="EMBL" id="MCHX01000004">
    <property type="protein sequence ID" value="OFJ55386.1"/>
    <property type="molecule type" value="Genomic_DNA"/>
</dbReference>
<dbReference type="InterPro" id="IPR025447">
    <property type="entry name" value="DUF4192"/>
</dbReference>
<evidence type="ECO:0008006" key="3">
    <source>
        <dbReference type="Google" id="ProtNLM"/>
    </source>
</evidence>